<organism evidence="1 2">
    <name type="scientific">Mycobacterium fragae</name>
    <dbReference type="NCBI Taxonomy" id="1260918"/>
    <lineage>
        <taxon>Bacteria</taxon>
        <taxon>Bacillati</taxon>
        <taxon>Actinomycetota</taxon>
        <taxon>Actinomycetes</taxon>
        <taxon>Mycobacteriales</taxon>
        <taxon>Mycobacteriaceae</taxon>
        <taxon>Mycobacterium</taxon>
    </lineage>
</organism>
<dbReference type="STRING" id="1260918.AWC06_00810"/>
<sequence>MDNGAELQCRFVGPCLAFLLSDPGVNVSVDHEAAAGTCVDLETAPKGRTLNSFYRALVGTFKTHYPDSDRRCACGQQRDDWEWADHATDEVVEALATEIGLAAEMRQDPGNHHIITRYITDWHDG</sequence>
<reference evidence="1 2" key="1">
    <citation type="submission" date="2016-01" db="EMBL/GenBank/DDBJ databases">
        <title>The new phylogeny of the genus Mycobacterium.</title>
        <authorList>
            <person name="Tarcisio F."/>
            <person name="Conor M."/>
            <person name="Antonella G."/>
            <person name="Elisabetta G."/>
            <person name="Giulia F.S."/>
            <person name="Sara T."/>
            <person name="Anna F."/>
            <person name="Clotilde B."/>
            <person name="Roberto B."/>
            <person name="Veronica D.S."/>
            <person name="Fabio R."/>
            <person name="Monica P."/>
            <person name="Olivier J."/>
            <person name="Enrico T."/>
            <person name="Nicola S."/>
        </authorList>
    </citation>
    <scope>NUCLEOTIDE SEQUENCE [LARGE SCALE GENOMIC DNA]</scope>
    <source>
        <strain evidence="1 2">DSM 45731</strain>
    </source>
</reference>
<keyword evidence="2" id="KW-1185">Reference proteome</keyword>
<dbReference type="EMBL" id="LQOW01000031">
    <property type="protein sequence ID" value="ORV56786.1"/>
    <property type="molecule type" value="Genomic_DNA"/>
</dbReference>
<dbReference type="AlphaFoldDB" id="A0A1X1UIW2"/>
<protein>
    <submittedName>
        <fullName evidence="1">Uncharacterized protein</fullName>
    </submittedName>
</protein>
<comment type="caution">
    <text evidence="1">The sequence shown here is derived from an EMBL/GenBank/DDBJ whole genome shotgun (WGS) entry which is preliminary data.</text>
</comment>
<dbReference type="RefSeq" id="WP_085199596.1">
    <property type="nucleotide sequence ID" value="NZ_JACKVI010000012.1"/>
</dbReference>
<gene>
    <name evidence="1" type="ORF">AWC06_00810</name>
</gene>
<name>A0A1X1UIW2_9MYCO</name>
<dbReference type="Proteomes" id="UP000194000">
    <property type="component" value="Unassembled WGS sequence"/>
</dbReference>
<evidence type="ECO:0000313" key="1">
    <source>
        <dbReference type="EMBL" id="ORV56786.1"/>
    </source>
</evidence>
<evidence type="ECO:0000313" key="2">
    <source>
        <dbReference type="Proteomes" id="UP000194000"/>
    </source>
</evidence>
<proteinExistence type="predicted"/>
<accession>A0A1X1UIW2</accession>